<reference evidence="2" key="2">
    <citation type="journal article" date="2015" name="Data Brief">
        <title>Shoot transcriptome of the giant reed, Arundo donax.</title>
        <authorList>
            <person name="Barrero R.A."/>
            <person name="Guerrero F.D."/>
            <person name="Moolhuijzen P."/>
            <person name="Goolsby J.A."/>
            <person name="Tidwell J."/>
            <person name="Bellgard S.E."/>
            <person name="Bellgard M.I."/>
        </authorList>
    </citation>
    <scope>NUCLEOTIDE SEQUENCE</scope>
    <source>
        <tissue evidence="2">Shoot tissue taken approximately 20 cm above the soil surface</tissue>
    </source>
</reference>
<protein>
    <submittedName>
        <fullName evidence="2">Uncharacterized protein</fullName>
    </submittedName>
</protein>
<organism evidence="2">
    <name type="scientific">Arundo donax</name>
    <name type="common">Giant reed</name>
    <name type="synonym">Donax arundinaceus</name>
    <dbReference type="NCBI Taxonomy" id="35708"/>
    <lineage>
        <taxon>Eukaryota</taxon>
        <taxon>Viridiplantae</taxon>
        <taxon>Streptophyta</taxon>
        <taxon>Embryophyta</taxon>
        <taxon>Tracheophyta</taxon>
        <taxon>Spermatophyta</taxon>
        <taxon>Magnoliopsida</taxon>
        <taxon>Liliopsida</taxon>
        <taxon>Poales</taxon>
        <taxon>Poaceae</taxon>
        <taxon>PACMAD clade</taxon>
        <taxon>Arundinoideae</taxon>
        <taxon>Arundineae</taxon>
        <taxon>Arundo</taxon>
    </lineage>
</organism>
<evidence type="ECO:0000313" key="2">
    <source>
        <dbReference type="EMBL" id="JAE36527.1"/>
    </source>
</evidence>
<sequence length="66" mass="7557">MTYIISWIQLAYCDSNLKYCFPQTAIAIFAHLKLQLDVAFICYYLGTNFLYTGVLLTSAVLLMITH</sequence>
<name>A0A0A9HID7_ARUDO</name>
<keyword evidence="1" id="KW-0812">Transmembrane</keyword>
<dbReference type="AlphaFoldDB" id="A0A0A9HID7"/>
<evidence type="ECO:0000256" key="1">
    <source>
        <dbReference type="SAM" id="Phobius"/>
    </source>
</evidence>
<reference evidence="2" key="1">
    <citation type="submission" date="2014-09" db="EMBL/GenBank/DDBJ databases">
        <authorList>
            <person name="Magalhaes I.L.F."/>
            <person name="Oliveira U."/>
            <person name="Santos F.R."/>
            <person name="Vidigal T.H.D.A."/>
            <person name="Brescovit A.D."/>
            <person name="Santos A.J."/>
        </authorList>
    </citation>
    <scope>NUCLEOTIDE SEQUENCE</scope>
    <source>
        <tissue evidence="2">Shoot tissue taken approximately 20 cm above the soil surface</tissue>
    </source>
</reference>
<feature type="transmembrane region" description="Helical" evidence="1">
    <location>
        <begin position="38"/>
        <end position="64"/>
    </location>
</feature>
<dbReference type="EMBL" id="GBRH01161369">
    <property type="protein sequence ID" value="JAE36527.1"/>
    <property type="molecule type" value="Transcribed_RNA"/>
</dbReference>
<accession>A0A0A9HID7</accession>
<proteinExistence type="predicted"/>
<keyword evidence="1" id="KW-1133">Transmembrane helix</keyword>
<keyword evidence="1" id="KW-0472">Membrane</keyword>